<dbReference type="Gene3D" id="1.10.10.10">
    <property type="entry name" value="Winged helix-like DNA-binding domain superfamily/Winged helix DNA-binding domain"/>
    <property type="match status" value="1"/>
</dbReference>
<evidence type="ECO:0000313" key="5">
    <source>
        <dbReference type="EMBL" id="QSX33849.1"/>
    </source>
</evidence>
<sequence length="146" mass="16676">MEPEESGYQMANILRLLTLTFQTNEKIAGLPMAQAMIVKRVEMCPGIRQFDLAERLSMQPIKVSRVVDQLEEAGLIERRKPGNDHRVRRLYVTPKAQQMIGAIDQTIEEIWQPAWKGIPTADIATFKRVLAQMQDNLVASNTRFPQ</sequence>
<reference evidence="5 6" key="1">
    <citation type="submission" date="2021-03" db="EMBL/GenBank/DDBJ databases">
        <title>Novel species identification of genus Shewanella.</title>
        <authorList>
            <person name="Liu G."/>
            <person name="Zhang Q."/>
        </authorList>
    </citation>
    <scope>NUCLEOTIDE SEQUENCE [LARGE SCALE GENOMIC DNA]</scope>
    <source>
        <strain evidence="5 6">FJAT-51800</strain>
    </source>
</reference>
<dbReference type="PANTHER" id="PTHR33164">
    <property type="entry name" value="TRANSCRIPTIONAL REGULATOR, MARR FAMILY"/>
    <property type="match status" value="1"/>
</dbReference>
<organism evidence="5 6">
    <name type="scientific">Shewanella avicenniae</name>
    <dbReference type="NCBI Taxonomy" id="2814294"/>
    <lineage>
        <taxon>Bacteria</taxon>
        <taxon>Pseudomonadati</taxon>
        <taxon>Pseudomonadota</taxon>
        <taxon>Gammaproteobacteria</taxon>
        <taxon>Alteromonadales</taxon>
        <taxon>Shewanellaceae</taxon>
        <taxon>Shewanella</taxon>
    </lineage>
</organism>
<evidence type="ECO:0000256" key="1">
    <source>
        <dbReference type="ARBA" id="ARBA00023015"/>
    </source>
</evidence>
<feature type="domain" description="HTH marR-type" evidence="4">
    <location>
        <begin position="3"/>
        <end position="135"/>
    </location>
</feature>
<dbReference type="CDD" id="cd00090">
    <property type="entry name" value="HTH_ARSR"/>
    <property type="match status" value="1"/>
</dbReference>
<proteinExistence type="predicted"/>
<dbReference type="RefSeq" id="WP_207355057.1">
    <property type="nucleotide sequence ID" value="NZ_CP071503.1"/>
</dbReference>
<gene>
    <name evidence="5" type="ORF">JYB87_00925</name>
</gene>
<keyword evidence="2" id="KW-0238">DNA-binding</keyword>
<dbReference type="PANTHER" id="PTHR33164:SF64">
    <property type="entry name" value="TRANSCRIPTIONAL REGULATOR SLYA"/>
    <property type="match status" value="1"/>
</dbReference>
<accession>A0ABX7QR09</accession>
<dbReference type="EMBL" id="CP071503">
    <property type="protein sequence ID" value="QSX33849.1"/>
    <property type="molecule type" value="Genomic_DNA"/>
</dbReference>
<evidence type="ECO:0000313" key="6">
    <source>
        <dbReference type="Proteomes" id="UP000662770"/>
    </source>
</evidence>
<dbReference type="InterPro" id="IPR000835">
    <property type="entry name" value="HTH_MarR-typ"/>
</dbReference>
<evidence type="ECO:0000259" key="4">
    <source>
        <dbReference type="PROSITE" id="PS50995"/>
    </source>
</evidence>
<name>A0ABX7QR09_9GAMM</name>
<evidence type="ECO:0000256" key="2">
    <source>
        <dbReference type="ARBA" id="ARBA00023125"/>
    </source>
</evidence>
<dbReference type="InterPro" id="IPR036390">
    <property type="entry name" value="WH_DNA-bd_sf"/>
</dbReference>
<dbReference type="Pfam" id="PF01047">
    <property type="entry name" value="MarR"/>
    <property type="match status" value="1"/>
</dbReference>
<dbReference type="InterPro" id="IPR036388">
    <property type="entry name" value="WH-like_DNA-bd_sf"/>
</dbReference>
<keyword evidence="3" id="KW-0804">Transcription</keyword>
<keyword evidence="6" id="KW-1185">Reference proteome</keyword>
<dbReference type="Proteomes" id="UP000662770">
    <property type="component" value="Chromosome"/>
</dbReference>
<dbReference type="InterPro" id="IPR011991">
    <property type="entry name" value="ArsR-like_HTH"/>
</dbReference>
<dbReference type="PRINTS" id="PR00598">
    <property type="entry name" value="HTHMARR"/>
</dbReference>
<keyword evidence="1" id="KW-0805">Transcription regulation</keyword>
<dbReference type="PROSITE" id="PS50995">
    <property type="entry name" value="HTH_MARR_2"/>
    <property type="match status" value="1"/>
</dbReference>
<dbReference type="InterPro" id="IPR039422">
    <property type="entry name" value="MarR/SlyA-like"/>
</dbReference>
<protein>
    <submittedName>
        <fullName evidence="5">Winged helix-turn-helix transcriptional regulator</fullName>
    </submittedName>
</protein>
<dbReference type="SUPFAM" id="SSF46785">
    <property type="entry name" value="Winged helix' DNA-binding domain"/>
    <property type="match status" value="1"/>
</dbReference>
<evidence type="ECO:0000256" key="3">
    <source>
        <dbReference type="ARBA" id="ARBA00023163"/>
    </source>
</evidence>
<dbReference type="SMART" id="SM00347">
    <property type="entry name" value="HTH_MARR"/>
    <property type="match status" value="1"/>
</dbReference>